<feature type="compositionally biased region" description="Low complexity" evidence="1">
    <location>
        <begin position="108"/>
        <end position="120"/>
    </location>
</feature>
<accession>G3XYT2</accession>
<dbReference type="Proteomes" id="UP000009038">
    <property type="component" value="Unassembled WGS sequence"/>
</dbReference>
<feature type="compositionally biased region" description="Polar residues" evidence="1">
    <location>
        <begin position="520"/>
        <end position="537"/>
    </location>
</feature>
<feature type="compositionally biased region" description="Polar residues" evidence="1">
    <location>
        <begin position="603"/>
        <end position="624"/>
    </location>
</feature>
<evidence type="ECO:0000313" key="3">
    <source>
        <dbReference type="EMBL" id="EHA24027.1"/>
    </source>
</evidence>
<organism evidence="3 4">
    <name type="scientific">Aspergillus niger (strain ATCC 1015 / CBS 113.46 / FGSC A1144 / LSHB Ac4 / NCTC 3858a / NRRL 328 / USDA 3528.7)</name>
    <dbReference type="NCBI Taxonomy" id="380704"/>
    <lineage>
        <taxon>Eukaryota</taxon>
        <taxon>Fungi</taxon>
        <taxon>Dikarya</taxon>
        <taxon>Ascomycota</taxon>
        <taxon>Pezizomycotina</taxon>
        <taxon>Eurotiomycetes</taxon>
        <taxon>Eurotiomycetidae</taxon>
        <taxon>Eurotiales</taxon>
        <taxon>Aspergillaceae</taxon>
        <taxon>Aspergillus</taxon>
        <taxon>Aspergillus subgen. Circumdati</taxon>
    </lineage>
</organism>
<dbReference type="EMBL" id="ACJE01000009">
    <property type="protein sequence ID" value="EHA24027.1"/>
    <property type="molecule type" value="Genomic_DNA"/>
</dbReference>
<name>G3XYT2_ASPNA</name>
<feature type="compositionally biased region" description="Polar residues" evidence="1">
    <location>
        <begin position="843"/>
        <end position="856"/>
    </location>
</feature>
<dbReference type="InterPro" id="IPR052981">
    <property type="entry name" value="Ingression_C2_domain"/>
</dbReference>
<dbReference type="OrthoDB" id="270970at2759"/>
<evidence type="ECO:0000256" key="1">
    <source>
        <dbReference type="SAM" id="MobiDB-lite"/>
    </source>
</evidence>
<gene>
    <name evidence="3" type="ORF">ASPNIDRAFT_53262</name>
</gene>
<feature type="compositionally biased region" description="Polar residues" evidence="1">
    <location>
        <begin position="544"/>
        <end position="568"/>
    </location>
</feature>
<feature type="compositionally biased region" description="Basic and acidic residues" evidence="1">
    <location>
        <begin position="904"/>
        <end position="913"/>
    </location>
</feature>
<reference evidence="3 4" key="1">
    <citation type="journal article" date="2011" name="Genome Res.">
        <title>Comparative genomics of citric-acid-producing Aspergillus niger ATCC 1015 versus enzyme-producing CBS 513.88.</title>
        <authorList>
            <person name="Andersen M.R."/>
            <person name="Salazar M.P."/>
            <person name="Schaap P.J."/>
            <person name="van de Vondervoort P.J."/>
            <person name="Culley D."/>
            <person name="Thykaer J."/>
            <person name="Frisvad J.C."/>
            <person name="Nielsen K.F."/>
            <person name="Albang R."/>
            <person name="Albermann K."/>
            <person name="Berka R.M."/>
            <person name="Braus G.H."/>
            <person name="Braus-Stromeyer S.A."/>
            <person name="Corrochano L.M."/>
            <person name="Dai Z."/>
            <person name="van Dijck P.W."/>
            <person name="Hofmann G."/>
            <person name="Lasure L.L."/>
            <person name="Magnuson J.K."/>
            <person name="Menke H."/>
            <person name="Meijer M."/>
            <person name="Meijer S.L."/>
            <person name="Nielsen J.B."/>
            <person name="Nielsen M.L."/>
            <person name="van Ooyen A.J."/>
            <person name="Pel H.J."/>
            <person name="Poulsen L."/>
            <person name="Samson R.A."/>
            <person name="Stam H."/>
            <person name="Tsang A."/>
            <person name="van den Brink J.M."/>
            <person name="Atkins A."/>
            <person name="Aerts A."/>
            <person name="Shapiro H."/>
            <person name="Pangilinan J."/>
            <person name="Salamov A."/>
            <person name="Lou Y."/>
            <person name="Lindquist E."/>
            <person name="Lucas S."/>
            <person name="Grimwood J."/>
            <person name="Grigoriev I.V."/>
            <person name="Kubicek C.P."/>
            <person name="Martinez D."/>
            <person name="van Peij N.N."/>
            <person name="Roubos J.A."/>
            <person name="Nielsen J."/>
            <person name="Baker S.E."/>
        </authorList>
    </citation>
    <scope>NUCLEOTIDE SEQUENCE [LARGE SCALE GENOMIC DNA]</scope>
    <source>
        <strain evidence="4">ATCC 1015 / CBS 113.46 / FGSC A1144 / LSHB Ac4 / NCTC 3858a / NRRL 328 / USDA 3528.7</strain>
    </source>
</reference>
<protein>
    <recommendedName>
        <fullName evidence="2">C2 domain-containing protein</fullName>
    </recommendedName>
</protein>
<evidence type="ECO:0000259" key="2">
    <source>
        <dbReference type="PROSITE" id="PS50004"/>
    </source>
</evidence>
<evidence type="ECO:0000313" key="4">
    <source>
        <dbReference type="Proteomes" id="UP000009038"/>
    </source>
</evidence>
<dbReference type="InterPro" id="IPR037791">
    <property type="entry name" value="C2_fungal_Inn1"/>
</dbReference>
<feature type="compositionally biased region" description="Basic and acidic residues" evidence="1">
    <location>
        <begin position="821"/>
        <end position="842"/>
    </location>
</feature>
<dbReference type="SMART" id="SM00239">
    <property type="entry name" value="C2"/>
    <property type="match status" value="1"/>
</dbReference>
<feature type="compositionally biased region" description="Low complexity" evidence="1">
    <location>
        <begin position="576"/>
        <end position="593"/>
    </location>
</feature>
<dbReference type="InterPro" id="IPR035892">
    <property type="entry name" value="C2_domain_sf"/>
</dbReference>
<dbReference type="Gene3D" id="2.60.40.150">
    <property type="entry name" value="C2 domain"/>
    <property type="match status" value="1"/>
</dbReference>
<dbReference type="PROSITE" id="PS50004">
    <property type="entry name" value="C2"/>
    <property type="match status" value="1"/>
</dbReference>
<feature type="region of interest" description="Disordered" evidence="1">
    <location>
        <begin position="683"/>
        <end position="711"/>
    </location>
</feature>
<feature type="region of interest" description="Disordered" evidence="1">
    <location>
        <begin position="106"/>
        <end position="177"/>
    </location>
</feature>
<feature type="compositionally biased region" description="Polar residues" evidence="1">
    <location>
        <begin position="742"/>
        <end position="752"/>
    </location>
</feature>
<feature type="compositionally biased region" description="Basic and acidic residues" evidence="1">
    <location>
        <begin position="941"/>
        <end position="956"/>
    </location>
</feature>
<feature type="region of interest" description="Disordered" evidence="1">
    <location>
        <begin position="737"/>
        <end position="758"/>
    </location>
</feature>
<dbReference type="SUPFAM" id="SSF49562">
    <property type="entry name" value="C2 domain (Calcium/lipid-binding domain, CaLB)"/>
    <property type="match status" value="1"/>
</dbReference>
<dbReference type="AlphaFoldDB" id="G3XYT2"/>
<comment type="caution">
    <text evidence="3">The sequence shown here is derived from an EMBL/GenBank/DDBJ whole genome shotgun (WGS) entry which is preliminary data.</text>
</comment>
<dbReference type="HOGENOM" id="CLU_295428_0_0_1"/>
<sequence>MTSAYEAQSRFWCSDESSRIVVAGIKLKPMQRTGSRIAYSTKFGTDVCNGVAEAAATAQGVEAHCNGAAAPTSKAAAVSDDLLSSPLTPQGRSRELFVAFSGPSRTESASNLTTDTSTDLYDSKQEGAIGPITDPLPATSPAQPPLFRLAPPQVATQSVRPSLIDKPRSSSSQNYARPLSLSPLPALISAKQLHAKRTGLSFTITALPCCSTSEKQNHPTNAHLSFVTLLHSSNMMDARVPKRGLMAMGHTAHAAGIFADMSVDGPIIGTLVVVADRAKNLPNRKTMGKQNPYCAARLGKEAKKTGTDLRGGQTPKWDDELRFNVHESPDYYRLKVSVFNDEKKTDLIGETWVDLSDLIIPGGSQNDHWHPLQYRGKYAGEVRLEMTYYDTRPEDEAVIERRTPAAEKSHHPKKVASFSSGPVPASPGTLSGPRQLKDVKRRPLPSDPRPRSSAHSSTSSSSPVRANDSTNSAASFNHHSNHNHHQDLRQPRVDNSSSGMSDSTTSLPTYNHREYANPQRLDSNSLVVGTPTGSYHSNPCPYPITSSDSGSGATHSTTSLPNYQNNEYSRPHVEHSNPPMSDSSSLLPLLPNPHRIEYASQAPPHSSSNSLVGNATSSYNTSSCPSYHAEYTKIPDSSSFASTSSSAQQPAYGHYREYAQIGYTPPLLTDSQPSSLSYAMMQPRVEDEEEDGLPPPPPAHRSGLVPTSQPVPVVPNPVPQAYTQPAPLPQVTMPEPMEKPASDNSLYTTPSWDPNWDYPRGRREEKVVATTNAVPASLVPGFDPVLAAAESDRAAYEREIRRRSGNFDENPLQMVHKPVDDHRRHSHGIYDENPLKKPHDTRSLVSRTSTAPNNQLVPRRKSVSPRPPSMRGREVSPVPFSPDSYLPEAAREPAARESGPIIGDDGREIDPSDHLPTNTWAPEPERKTKKPGVVVRFRSPVHRDSPPKDYGHRKSMSEAYSNSPSRLYAEANNPPIPSKVPVGLPTKSYGNIDQSYDALSRELNTIDIGGSGRGMKRYALSYVS</sequence>
<dbReference type="STRING" id="380704.G3XYT2"/>
<feature type="compositionally biased region" description="Low complexity" evidence="1">
    <location>
        <begin position="469"/>
        <end position="478"/>
    </location>
</feature>
<feature type="region of interest" description="Disordered" evidence="1">
    <location>
        <begin position="403"/>
        <end position="624"/>
    </location>
</feature>
<dbReference type="Pfam" id="PF00168">
    <property type="entry name" value="C2"/>
    <property type="match status" value="1"/>
</dbReference>
<feature type="compositionally biased region" description="Low complexity" evidence="1">
    <location>
        <begin position="496"/>
        <end position="506"/>
    </location>
</feature>
<dbReference type="PANTHER" id="PTHR47052">
    <property type="entry name" value="CONSERVED SERINE PROLINE-RICH PROTEIN (AFU_ORTHOLOGUE AFUA_2G01790)"/>
    <property type="match status" value="1"/>
</dbReference>
<feature type="domain" description="C2" evidence="2">
    <location>
        <begin position="251"/>
        <end position="370"/>
    </location>
</feature>
<dbReference type="InterPro" id="IPR000008">
    <property type="entry name" value="C2_dom"/>
</dbReference>
<proteinExistence type="predicted"/>
<feature type="region of interest" description="Disordered" evidence="1">
    <location>
        <begin position="821"/>
        <end position="961"/>
    </location>
</feature>
<feature type="compositionally biased region" description="Low complexity" evidence="1">
    <location>
        <begin position="451"/>
        <end position="462"/>
    </location>
</feature>
<dbReference type="CDD" id="cd08681">
    <property type="entry name" value="C2_fungal_Inn1p-like"/>
    <property type="match status" value="1"/>
</dbReference>
<dbReference type="PANTHER" id="PTHR47052:SF3">
    <property type="entry name" value="INGRESSION PROTEIN 1"/>
    <property type="match status" value="1"/>
</dbReference>